<evidence type="ECO:0000256" key="1">
    <source>
        <dbReference type="ARBA" id="ARBA00022723"/>
    </source>
</evidence>
<accession>A0A6C0LHK2</accession>
<dbReference type="GO" id="GO:0008270">
    <property type="term" value="F:zinc ion binding"/>
    <property type="evidence" value="ECO:0007669"/>
    <property type="project" value="InterPro"/>
</dbReference>
<protein>
    <recommendedName>
        <fullName evidence="3">CMP/dCMP-type deaminase domain-containing protein</fullName>
    </recommendedName>
</protein>
<keyword evidence="1" id="KW-0479">Metal-binding</keyword>
<dbReference type="InterPro" id="IPR016192">
    <property type="entry name" value="APOBEC/CMP_deaminase_Zn-bd"/>
</dbReference>
<evidence type="ECO:0000313" key="4">
    <source>
        <dbReference type="EMBL" id="QHU29485.1"/>
    </source>
</evidence>
<organism evidence="4">
    <name type="scientific">viral metagenome</name>
    <dbReference type="NCBI Taxonomy" id="1070528"/>
    <lineage>
        <taxon>unclassified sequences</taxon>
        <taxon>metagenomes</taxon>
        <taxon>organismal metagenomes</taxon>
    </lineage>
</organism>
<dbReference type="PROSITE" id="PS51747">
    <property type="entry name" value="CYT_DCMP_DEAMINASES_2"/>
    <property type="match status" value="1"/>
</dbReference>
<dbReference type="EMBL" id="MN740489">
    <property type="protein sequence ID" value="QHU29485.1"/>
    <property type="molecule type" value="Genomic_DNA"/>
</dbReference>
<name>A0A6C0LHK2_9ZZZZ</name>
<proteinExistence type="predicted"/>
<feature type="domain" description="CMP/dCMP-type deaminase" evidence="3">
    <location>
        <begin position="18"/>
        <end position="129"/>
    </location>
</feature>
<evidence type="ECO:0000259" key="3">
    <source>
        <dbReference type="PROSITE" id="PS51747"/>
    </source>
</evidence>
<dbReference type="PROSITE" id="PS00903">
    <property type="entry name" value="CYT_DCMP_DEAMINASES_1"/>
    <property type="match status" value="1"/>
</dbReference>
<keyword evidence="2" id="KW-0862">Zinc</keyword>
<reference evidence="4" key="1">
    <citation type="journal article" date="2020" name="Nature">
        <title>Giant virus diversity and host interactions through global metagenomics.</title>
        <authorList>
            <person name="Schulz F."/>
            <person name="Roux S."/>
            <person name="Paez-Espino D."/>
            <person name="Jungbluth S."/>
            <person name="Walsh D.A."/>
            <person name="Denef V.J."/>
            <person name="McMahon K.D."/>
            <person name="Konstantinidis K.T."/>
            <person name="Eloe-Fadrosh E.A."/>
            <person name="Kyrpides N.C."/>
            <person name="Woyke T."/>
        </authorList>
    </citation>
    <scope>NUCLEOTIDE SEQUENCE</scope>
    <source>
        <strain evidence="4">GVMAG-M-3300027804-48</strain>
    </source>
</reference>
<dbReference type="SUPFAM" id="SSF53927">
    <property type="entry name" value="Cytidine deaminase-like"/>
    <property type="match status" value="1"/>
</dbReference>
<dbReference type="Pfam" id="PF00383">
    <property type="entry name" value="dCMP_cyt_deam_1"/>
    <property type="match status" value="1"/>
</dbReference>
<dbReference type="InterPro" id="IPR016193">
    <property type="entry name" value="Cytidine_deaminase-like"/>
</dbReference>
<dbReference type="Gene3D" id="3.40.140.10">
    <property type="entry name" value="Cytidine Deaminase, domain 2"/>
    <property type="match status" value="1"/>
</dbReference>
<dbReference type="InterPro" id="IPR002125">
    <property type="entry name" value="CMP_dCMP_dom"/>
</dbReference>
<sequence>MVFTKRRQADSENTDINKRHQIFLDKAAEIAKYSTMQQKHGAVVVYKNKIIGYGFNYMVNHLNDNNSIHAEVAAISQVFKNKTILGECDIYVVRIGPPRFNNCLKLSKPCEKCTKFINKYNIRCAYYSN</sequence>
<dbReference type="GO" id="GO:0016787">
    <property type="term" value="F:hydrolase activity"/>
    <property type="evidence" value="ECO:0007669"/>
    <property type="project" value="InterPro"/>
</dbReference>
<dbReference type="AlphaFoldDB" id="A0A6C0LHK2"/>
<evidence type="ECO:0000256" key="2">
    <source>
        <dbReference type="ARBA" id="ARBA00022833"/>
    </source>
</evidence>